<dbReference type="AlphaFoldDB" id="A0A2G1VP37"/>
<keyword evidence="1" id="KW-0472">Membrane</keyword>
<dbReference type="Proteomes" id="UP000229433">
    <property type="component" value="Unassembled WGS sequence"/>
</dbReference>
<feature type="transmembrane region" description="Helical" evidence="1">
    <location>
        <begin position="281"/>
        <end position="299"/>
    </location>
</feature>
<keyword evidence="3" id="KW-1185">Reference proteome</keyword>
<evidence type="ECO:0000256" key="1">
    <source>
        <dbReference type="SAM" id="Phobius"/>
    </source>
</evidence>
<evidence type="ECO:0000313" key="2">
    <source>
        <dbReference type="EMBL" id="PHQ28522.1"/>
    </source>
</evidence>
<protein>
    <submittedName>
        <fullName evidence="2">Uncharacterized protein</fullName>
    </submittedName>
</protein>
<feature type="transmembrane region" description="Helical" evidence="1">
    <location>
        <begin position="180"/>
        <end position="199"/>
    </location>
</feature>
<organism evidence="2 3">
    <name type="scientific">Leeuwenhoekiella nanhaiensis</name>
    <dbReference type="NCBI Taxonomy" id="1655491"/>
    <lineage>
        <taxon>Bacteria</taxon>
        <taxon>Pseudomonadati</taxon>
        <taxon>Bacteroidota</taxon>
        <taxon>Flavobacteriia</taxon>
        <taxon>Flavobacteriales</taxon>
        <taxon>Flavobacteriaceae</taxon>
        <taxon>Leeuwenhoekiella</taxon>
    </lineage>
</organism>
<accession>A0A2G1VP37</accession>
<feature type="transmembrane region" description="Helical" evidence="1">
    <location>
        <begin position="26"/>
        <end position="45"/>
    </location>
</feature>
<keyword evidence="1" id="KW-1133">Transmembrane helix</keyword>
<proteinExistence type="predicted"/>
<dbReference type="EMBL" id="NQXA01000013">
    <property type="protein sequence ID" value="PHQ28522.1"/>
    <property type="molecule type" value="Genomic_DNA"/>
</dbReference>
<feature type="transmembrane region" description="Helical" evidence="1">
    <location>
        <begin position="111"/>
        <end position="136"/>
    </location>
</feature>
<name>A0A2G1VP37_9FLAO</name>
<sequence>MRSFHTFLIYNQEVAESSVSDSSLNTALIVGIILAVTIAYSRYAIRKKVTKMMMIPSAADQQERPVEEKSEIAARSNVQFDWVSCETPQPEAQALRESLIKRAKKEFRLQYAYCLLIALGYLILTMGDAVFLVIPYAAFATYRILGFRDQFRAHKTGFTGFLAPFKQTFLAIADPVRAHYLDAVLIGVALSQFVFMIPYIDLQEIGYLAAVVVHIGLLKHLQYRLAKVPNLKLLVLRVFGINETALFTFEGLLKFWKYFGSFFTVVDPSFMRSSFRQKSETIPIVALSFFLLIIIEVELEAASFDTRWVNYFVIIPLTVLGCIALVRYNLNQVSKSFIKNQEHLNNRLEKLKEVPRKLDHTYKSMPTMCYDNTWKLAVATYTQLADVVLMDLRGFSEERKGCAYEVDFLFDTVPVGKVVFLIQPETAELVTRLIEERWEYLKVNSPNLELQNPVVTIYVANTENSKDIQSIQDLLLSKTNLEFTENRVLQPAKMT</sequence>
<dbReference type="RefSeq" id="WP_099647039.1">
    <property type="nucleotide sequence ID" value="NZ_KZ319295.1"/>
</dbReference>
<gene>
    <name evidence="2" type="ORF">CJ305_14615</name>
</gene>
<evidence type="ECO:0000313" key="3">
    <source>
        <dbReference type="Proteomes" id="UP000229433"/>
    </source>
</evidence>
<feature type="transmembrane region" description="Helical" evidence="1">
    <location>
        <begin position="311"/>
        <end position="330"/>
    </location>
</feature>
<comment type="caution">
    <text evidence="2">The sequence shown here is derived from an EMBL/GenBank/DDBJ whole genome shotgun (WGS) entry which is preliminary data.</text>
</comment>
<keyword evidence="1" id="KW-0812">Transmembrane</keyword>
<dbReference type="OrthoDB" id="9178117at2"/>
<reference evidence="2 3" key="1">
    <citation type="submission" date="2017-08" db="EMBL/GenBank/DDBJ databases">
        <title>The whole genome shortgun sequences of strain Leeuwenhoekiella nanhaiensis G18 from the South China Sea.</title>
        <authorList>
            <person name="Liu Q."/>
        </authorList>
    </citation>
    <scope>NUCLEOTIDE SEQUENCE [LARGE SCALE GENOMIC DNA]</scope>
    <source>
        <strain evidence="2 3">G18</strain>
    </source>
</reference>